<dbReference type="PROSITE" id="PS50125">
    <property type="entry name" value="GUANYLATE_CYCLASE_2"/>
    <property type="match status" value="1"/>
</dbReference>
<dbReference type="SUPFAM" id="SSF55073">
    <property type="entry name" value="Nucleotide cyclase"/>
    <property type="match status" value="1"/>
</dbReference>
<evidence type="ECO:0000313" key="2">
    <source>
        <dbReference type="Proteomes" id="UP000486847"/>
    </source>
</evidence>
<sequence length="264" mass="29055">MDNAKKDQIKDIVNTALDRAELHWENGGKTIVVHESLAKANLGMEGYAIDAAVPSMLPGHPWVSEDETIISEFVAFVADMRDSTKHLLNAISAKTAKVSQLQRVFYETSALLPALAKTVEFEQGQVTEYLGDGILAFFKVSEDNRADAMYRARRAAIDSIEDTRNIINIALSERYSLPALDIGVGLAMSKAIVSLVGLPSSKQPKAFGECVFRATKMSSGRNEVCVDERMQKFWPKSKGGRVVFRRKMFGEGEKAVSGYLMGKS</sequence>
<protein>
    <submittedName>
        <fullName evidence="1">Adenylate/guanylate cyclase</fullName>
    </submittedName>
</protein>
<dbReference type="RefSeq" id="WP_087603213.1">
    <property type="nucleotide sequence ID" value="NZ_CP023844.1"/>
</dbReference>
<dbReference type="InterPro" id="IPR001054">
    <property type="entry name" value="A/G_cyclase"/>
</dbReference>
<dbReference type="InterPro" id="IPR029787">
    <property type="entry name" value="Nucleotide_cyclase"/>
</dbReference>
<dbReference type="GO" id="GO:0004016">
    <property type="term" value="F:adenylate cyclase activity"/>
    <property type="evidence" value="ECO:0007669"/>
    <property type="project" value="UniProtKB-ARBA"/>
</dbReference>
<comment type="caution">
    <text evidence="1">The sequence shown here is derived from an EMBL/GenBank/DDBJ whole genome shotgun (WGS) entry which is preliminary data.</text>
</comment>
<evidence type="ECO:0000313" key="1">
    <source>
        <dbReference type="EMBL" id="MTE89050.1"/>
    </source>
</evidence>
<gene>
    <name evidence="1" type="ORF">F9B07_09425</name>
</gene>
<dbReference type="EMBL" id="WCEW01000008">
    <property type="protein sequence ID" value="MTE89050.1"/>
    <property type="molecule type" value="Genomic_DNA"/>
</dbReference>
<dbReference type="Gene3D" id="3.30.70.1230">
    <property type="entry name" value="Nucleotide cyclase"/>
    <property type="match status" value="1"/>
</dbReference>
<dbReference type="GO" id="GO:0009190">
    <property type="term" value="P:cyclic nucleotide biosynthetic process"/>
    <property type="evidence" value="ECO:0007669"/>
    <property type="project" value="InterPro"/>
</dbReference>
<accession>A0A5J9X946</accession>
<organism evidence="1 2">
    <name type="scientific">Escherichia coli</name>
    <dbReference type="NCBI Taxonomy" id="562"/>
    <lineage>
        <taxon>Bacteria</taxon>
        <taxon>Pseudomonadati</taxon>
        <taxon>Pseudomonadota</taxon>
        <taxon>Gammaproteobacteria</taxon>
        <taxon>Enterobacterales</taxon>
        <taxon>Enterobacteriaceae</taxon>
        <taxon>Escherichia</taxon>
    </lineage>
</organism>
<reference evidence="1 2" key="1">
    <citation type="submission" date="2019-10" db="EMBL/GenBank/DDBJ databases">
        <title>Comparative genomic analysis of antimicrobial resistant Escherichia coli of diverse origin.</title>
        <authorList>
            <person name="Ghatak S."/>
            <person name="Milton A.P."/>
            <person name="Rhetso K."/>
            <person name="Purkait D."/>
            <person name="Das S."/>
            <person name="Puro K.-U."/>
            <person name="Shakuntala I."/>
            <person name="Sen A."/>
            <person name="Sanjukta R."/>
            <person name="Priya G.B."/>
            <person name="Mawlong M."/>
            <person name="Lyngdoh V."/>
            <person name="Rynghang J."/>
            <person name="Mawphlang B.L."/>
        </authorList>
    </citation>
    <scope>NUCLEOTIDE SEQUENCE [LARGE SCALE GENOMIC DNA]</scope>
    <source>
        <strain evidence="1 2">SE161</strain>
    </source>
</reference>
<proteinExistence type="predicted"/>
<dbReference type="GO" id="GO:0035556">
    <property type="term" value="P:intracellular signal transduction"/>
    <property type="evidence" value="ECO:0007669"/>
    <property type="project" value="InterPro"/>
</dbReference>
<dbReference type="Proteomes" id="UP000486847">
    <property type="component" value="Unassembled WGS sequence"/>
</dbReference>
<dbReference type="AlphaFoldDB" id="A0A5J9X946"/>
<name>A0A5J9X946_ECOLX</name>